<accession>A0A8R7U9Y7</accession>
<reference evidence="2" key="1">
    <citation type="journal article" date="2013" name="Nature">
        <title>Draft genome of the wheat A-genome progenitor Triticum urartu.</title>
        <authorList>
            <person name="Ling H.Q."/>
            <person name="Zhao S."/>
            <person name="Liu D."/>
            <person name="Wang J."/>
            <person name="Sun H."/>
            <person name="Zhang C."/>
            <person name="Fan H."/>
            <person name="Li D."/>
            <person name="Dong L."/>
            <person name="Tao Y."/>
            <person name="Gao C."/>
            <person name="Wu H."/>
            <person name="Li Y."/>
            <person name="Cui Y."/>
            <person name="Guo X."/>
            <person name="Zheng S."/>
            <person name="Wang B."/>
            <person name="Yu K."/>
            <person name="Liang Q."/>
            <person name="Yang W."/>
            <person name="Lou X."/>
            <person name="Chen J."/>
            <person name="Feng M."/>
            <person name="Jian J."/>
            <person name="Zhang X."/>
            <person name="Luo G."/>
            <person name="Jiang Y."/>
            <person name="Liu J."/>
            <person name="Wang Z."/>
            <person name="Sha Y."/>
            <person name="Zhang B."/>
            <person name="Wu H."/>
            <person name="Tang D."/>
            <person name="Shen Q."/>
            <person name="Xue P."/>
            <person name="Zou S."/>
            <person name="Wang X."/>
            <person name="Liu X."/>
            <person name="Wang F."/>
            <person name="Yang Y."/>
            <person name="An X."/>
            <person name="Dong Z."/>
            <person name="Zhang K."/>
            <person name="Zhang X."/>
            <person name="Luo M.C."/>
            <person name="Dvorak J."/>
            <person name="Tong Y."/>
            <person name="Wang J."/>
            <person name="Yang H."/>
            <person name="Li Z."/>
            <person name="Wang D."/>
            <person name="Zhang A."/>
            <person name="Wang J."/>
        </authorList>
    </citation>
    <scope>NUCLEOTIDE SEQUENCE</scope>
    <source>
        <strain evidence="2">cv. G1812</strain>
    </source>
</reference>
<proteinExistence type="predicted"/>
<sequence>NPCPQSIFLDPGRTLASLSVSVGGLLLRQQPRDEWHAVLGDPELPLDEPLHGVLLFRLPVGHVLDALPRDAVAHVGPRPPVVHLGVVAGAEREVAEPRQPPLRVDELADLGLDVEGAGVLLPRPPQERPEPADVVLELRVRLDGAVVDDDAAGRVPLLAPLRRDDVLLVLHAPAHLEDAVLEHHLRVAEDEVDGAAHGAVAVVLPAGVRVERVLVPVELALVEHRLVALHPQRHGLVVLGARRVLHRDPAHEEAVADRLHGGRVLGGDVHHEVLVPRDDRLADPVADHDEVRHVARHGDVLLVRALLDVHHVRVLALERHLGQRLVDGLVVAAAVRRHRHVRLEVGLAGRGLQQPPLGVRHPPGRAVVPEQPPAEDGQVQVGDGVPELVHDGQDVLRQLLGDVKRLAHLGGGVRRGVGEAVKAGLLVRERGGEPRLEVVHGVLEVGHLEAAELVEGGLEVVDGVVEHLLAVLERARRARVVFELVEQAGLLHGLLDPLRGGLEDGLGQLRGGRRIAGRLLQRLLARHLVVHGLAEGLDRLHRRRQLRAVLLIFSFFEGHDADGGDDRHRQDGRRADYGAFAHGRFTTINTSRSIHTITIKWEVFRRFEPLNQWKGSSLFLTSWTK</sequence>
<dbReference type="AlphaFoldDB" id="A0A8R7U9Y7"/>
<dbReference type="Gramene" id="TuG1812G0400002247.01.T01">
    <property type="protein sequence ID" value="TuG1812G0400002247.01.T01.cds247876"/>
    <property type="gene ID" value="TuG1812G0400002247.01"/>
</dbReference>
<reference evidence="1" key="3">
    <citation type="submission" date="2022-06" db="UniProtKB">
        <authorList>
            <consortium name="EnsemblPlants"/>
        </authorList>
    </citation>
    <scope>IDENTIFICATION</scope>
</reference>
<evidence type="ECO:0000313" key="2">
    <source>
        <dbReference type="Proteomes" id="UP000015106"/>
    </source>
</evidence>
<evidence type="ECO:0000313" key="1">
    <source>
        <dbReference type="EnsemblPlants" id="TuG1812G0400002247.01.T01.cds247876"/>
    </source>
</evidence>
<dbReference type="Proteomes" id="UP000015106">
    <property type="component" value="Chromosome 4"/>
</dbReference>
<protein>
    <submittedName>
        <fullName evidence="1">Uncharacterized protein</fullName>
    </submittedName>
</protein>
<dbReference type="EnsemblPlants" id="TuG1812G0400002247.01.T01">
    <property type="protein sequence ID" value="TuG1812G0400002247.01.T01.cds247876"/>
    <property type="gene ID" value="TuG1812G0400002247.01"/>
</dbReference>
<name>A0A8R7U9Y7_TRIUA</name>
<keyword evidence="2" id="KW-1185">Reference proteome</keyword>
<reference evidence="1" key="2">
    <citation type="submission" date="2018-03" db="EMBL/GenBank/DDBJ databases">
        <title>The Triticum urartu genome reveals the dynamic nature of wheat genome evolution.</title>
        <authorList>
            <person name="Ling H."/>
            <person name="Ma B."/>
            <person name="Shi X."/>
            <person name="Liu H."/>
            <person name="Dong L."/>
            <person name="Sun H."/>
            <person name="Cao Y."/>
            <person name="Gao Q."/>
            <person name="Zheng S."/>
            <person name="Li Y."/>
            <person name="Yu Y."/>
            <person name="Du H."/>
            <person name="Qi M."/>
            <person name="Li Y."/>
            <person name="Yu H."/>
            <person name="Cui Y."/>
            <person name="Wang N."/>
            <person name="Chen C."/>
            <person name="Wu H."/>
            <person name="Zhao Y."/>
            <person name="Zhang J."/>
            <person name="Li Y."/>
            <person name="Zhou W."/>
            <person name="Zhang B."/>
            <person name="Hu W."/>
            <person name="Eijk M."/>
            <person name="Tang J."/>
            <person name="Witsenboer H."/>
            <person name="Zhao S."/>
            <person name="Li Z."/>
            <person name="Zhang A."/>
            <person name="Wang D."/>
            <person name="Liang C."/>
        </authorList>
    </citation>
    <scope>NUCLEOTIDE SEQUENCE [LARGE SCALE GENOMIC DNA]</scope>
    <source>
        <strain evidence="1">cv. G1812</strain>
    </source>
</reference>
<organism evidence="1 2">
    <name type="scientific">Triticum urartu</name>
    <name type="common">Red wild einkorn</name>
    <name type="synonym">Crithodium urartu</name>
    <dbReference type="NCBI Taxonomy" id="4572"/>
    <lineage>
        <taxon>Eukaryota</taxon>
        <taxon>Viridiplantae</taxon>
        <taxon>Streptophyta</taxon>
        <taxon>Embryophyta</taxon>
        <taxon>Tracheophyta</taxon>
        <taxon>Spermatophyta</taxon>
        <taxon>Magnoliopsida</taxon>
        <taxon>Liliopsida</taxon>
        <taxon>Poales</taxon>
        <taxon>Poaceae</taxon>
        <taxon>BOP clade</taxon>
        <taxon>Pooideae</taxon>
        <taxon>Triticodae</taxon>
        <taxon>Triticeae</taxon>
        <taxon>Triticinae</taxon>
        <taxon>Triticum</taxon>
    </lineage>
</organism>